<keyword evidence="4" id="KW-0694">RNA-binding</keyword>
<evidence type="ECO:0000256" key="1">
    <source>
        <dbReference type="ARBA" id="ARBA00003134"/>
    </source>
</evidence>
<dbReference type="SUPFAM" id="SSF46992">
    <property type="entry name" value="Ribosomal protein S20"/>
    <property type="match status" value="1"/>
</dbReference>
<dbReference type="GO" id="GO:0015935">
    <property type="term" value="C:small ribosomal subunit"/>
    <property type="evidence" value="ECO:0007669"/>
    <property type="project" value="TreeGrafter"/>
</dbReference>
<dbReference type="AlphaFoldDB" id="A0A0W8E6L1"/>
<dbReference type="InterPro" id="IPR002583">
    <property type="entry name" value="Ribosomal_bS20"/>
</dbReference>
<name>A0A0W8E6L1_9ZZZZ</name>
<dbReference type="NCBIfam" id="TIGR00029">
    <property type="entry name" value="S20"/>
    <property type="match status" value="1"/>
</dbReference>
<evidence type="ECO:0000256" key="5">
    <source>
        <dbReference type="ARBA" id="ARBA00022980"/>
    </source>
</evidence>
<dbReference type="FunFam" id="1.20.58.110:FF:000001">
    <property type="entry name" value="30S ribosomal protein S20"/>
    <property type="match status" value="1"/>
</dbReference>
<keyword evidence="3" id="KW-0699">rRNA-binding</keyword>
<accession>A0A0W8E6L1</accession>
<organism evidence="7">
    <name type="scientific">hydrocarbon metagenome</name>
    <dbReference type="NCBI Taxonomy" id="938273"/>
    <lineage>
        <taxon>unclassified sequences</taxon>
        <taxon>metagenomes</taxon>
        <taxon>ecological metagenomes</taxon>
    </lineage>
</organism>
<dbReference type="GO" id="GO:0070181">
    <property type="term" value="F:small ribosomal subunit rRNA binding"/>
    <property type="evidence" value="ECO:0007669"/>
    <property type="project" value="TreeGrafter"/>
</dbReference>
<evidence type="ECO:0000256" key="2">
    <source>
        <dbReference type="ARBA" id="ARBA00007634"/>
    </source>
</evidence>
<keyword evidence="5 7" id="KW-0689">Ribosomal protein</keyword>
<keyword evidence="6" id="KW-0687">Ribonucleoprotein</keyword>
<comment type="caution">
    <text evidence="7">The sequence shown here is derived from an EMBL/GenBank/DDBJ whole genome shotgun (WGS) entry which is preliminary data.</text>
</comment>
<evidence type="ECO:0000313" key="7">
    <source>
        <dbReference type="EMBL" id="KUG04287.1"/>
    </source>
</evidence>
<reference evidence="7" key="1">
    <citation type="journal article" date="2015" name="Proc. Natl. Acad. Sci. U.S.A.">
        <title>Networks of energetic and metabolic interactions define dynamics in microbial communities.</title>
        <authorList>
            <person name="Embree M."/>
            <person name="Liu J.K."/>
            <person name="Al-Bassam M.M."/>
            <person name="Zengler K."/>
        </authorList>
    </citation>
    <scope>NUCLEOTIDE SEQUENCE</scope>
</reference>
<dbReference type="Gene3D" id="1.20.58.110">
    <property type="entry name" value="Ribosomal protein S20"/>
    <property type="match status" value="1"/>
</dbReference>
<dbReference type="InterPro" id="IPR036510">
    <property type="entry name" value="Ribosomal_bS20_sf"/>
</dbReference>
<evidence type="ECO:0000256" key="3">
    <source>
        <dbReference type="ARBA" id="ARBA00022730"/>
    </source>
</evidence>
<dbReference type="GO" id="GO:0003735">
    <property type="term" value="F:structural constituent of ribosome"/>
    <property type="evidence" value="ECO:0007669"/>
    <property type="project" value="InterPro"/>
</dbReference>
<dbReference type="PANTHER" id="PTHR33398">
    <property type="entry name" value="30S RIBOSOMAL PROTEIN S20"/>
    <property type="match status" value="1"/>
</dbReference>
<comment type="similarity">
    <text evidence="2">Belongs to the bacterial ribosomal protein bS20 family.</text>
</comment>
<proteinExistence type="inferred from homology"/>
<gene>
    <name evidence="7" type="ORF">ASZ90_018294</name>
</gene>
<dbReference type="EMBL" id="LNQE01001853">
    <property type="protein sequence ID" value="KUG04287.1"/>
    <property type="molecule type" value="Genomic_DNA"/>
</dbReference>
<dbReference type="HAMAP" id="MF_00500">
    <property type="entry name" value="Ribosomal_bS20"/>
    <property type="match status" value="1"/>
</dbReference>
<dbReference type="GO" id="GO:0006412">
    <property type="term" value="P:translation"/>
    <property type="evidence" value="ECO:0007669"/>
    <property type="project" value="InterPro"/>
</dbReference>
<evidence type="ECO:0000256" key="6">
    <source>
        <dbReference type="ARBA" id="ARBA00023274"/>
    </source>
</evidence>
<dbReference type="Pfam" id="PF01649">
    <property type="entry name" value="Ribosomal_S20p"/>
    <property type="match status" value="1"/>
</dbReference>
<evidence type="ECO:0000256" key="4">
    <source>
        <dbReference type="ARBA" id="ARBA00022884"/>
    </source>
</evidence>
<protein>
    <submittedName>
        <fullName evidence="7">Ssu ribosomal protein s20p</fullName>
    </submittedName>
</protein>
<sequence>MAKSKTPAKRARRAEANRLRNKAYKTRLKTAINKYEASLATADTEAAQGSLLQVTSLIDKSVSKGILHKNTAARKKSALTRKFNALAQ</sequence>
<comment type="function">
    <text evidence="1">Binds directly to 16S ribosomal RNA.</text>
</comment>
<dbReference type="PANTHER" id="PTHR33398:SF1">
    <property type="entry name" value="SMALL RIBOSOMAL SUBUNIT PROTEIN BS20C"/>
    <property type="match status" value="1"/>
</dbReference>